<comment type="subcellular location">
    <subcellularLocation>
        <location evidence="1">Secreted</location>
    </subcellularLocation>
</comment>
<evidence type="ECO:0000256" key="7">
    <source>
        <dbReference type="ARBA" id="ARBA00023180"/>
    </source>
</evidence>
<feature type="domain" description="Carboxylesterase type B" evidence="9">
    <location>
        <begin position="37"/>
        <end position="570"/>
    </location>
</feature>
<dbReference type="ESTHER" id="mycp1-n1pnh6">
    <property type="family name" value="Fungal_carboxylesterase_lipase"/>
</dbReference>
<dbReference type="InterPro" id="IPR019826">
    <property type="entry name" value="Carboxylesterase_B_AS"/>
</dbReference>
<evidence type="ECO:0000256" key="2">
    <source>
        <dbReference type="ARBA" id="ARBA00005964"/>
    </source>
</evidence>
<evidence type="ECO:0000259" key="9">
    <source>
        <dbReference type="Pfam" id="PF00135"/>
    </source>
</evidence>
<dbReference type="InterPro" id="IPR029058">
    <property type="entry name" value="AB_hydrolase_fold"/>
</dbReference>
<proteinExistence type="inferred from homology"/>
<dbReference type="GO" id="GO:0016787">
    <property type="term" value="F:hydrolase activity"/>
    <property type="evidence" value="ECO:0007669"/>
    <property type="project" value="UniProtKB-KW"/>
</dbReference>
<protein>
    <recommendedName>
        <fullName evidence="8">Carboxylic ester hydrolase</fullName>
        <ecNumber evidence="8">3.1.1.-</ecNumber>
    </recommendedName>
</protein>
<name>N1PNH6_DOTSN</name>
<dbReference type="FunFam" id="3.40.50.1820:FF:000213">
    <property type="entry name" value="Carboxylic ester hydrolase"/>
    <property type="match status" value="1"/>
</dbReference>
<keyword evidence="7" id="KW-0325">Glycoprotein</keyword>
<gene>
    <name evidence="10" type="ORF">DOTSEDRAFT_71698</name>
</gene>
<dbReference type="EMBL" id="KB446539">
    <property type="protein sequence ID" value="EME43974.1"/>
    <property type="molecule type" value="Genomic_DNA"/>
</dbReference>
<evidence type="ECO:0000256" key="8">
    <source>
        <dbReference type="RuleBase" id="RU361235"/>
    </source>
</evidence>
<accession>N1PNH6</accession>
<dbReference type="GO" id="GO:0005576">
    <property type="term" value="C:extracellular region"/>
    <property type="evidence" value="ECO:0007669"/>
    <property type="project" value="UniProtKB-SubCell"/>
</dbReference>
<reference evidence="10 11" key="2">
    <citation type="journal article" date="2012" name="PLoS Pathog.">
        <title>Diverse lifestyles and strategies of plant pathogenesis encoded in the genomes of eighteen Dothideomycetes fungi.</title>
        <authorList>
            <person name="Ohm R.A."/>
            <person name="Feau N."/>
            <person name="Henrissat B."/>
            <person name="Schoch C.L."/>
            <person name="Horwitz B.A."/>
            <person name="Barry K.W."/>
            <person name="Condon B.J."/>
            <person name="Copeland A.C."/>
            <person name="Dhillon B."/>
            <person name="Glaser F."/>
            <person name="Hesse C.N."/>
            <person name="Kosti I."/>
            <person name="LaButti K."/>
            <person name="Lindquist E.A."/>
            <person name="Lucas S."/>
            <person name="Salamov A.A."/>
            <person name="Bradshaw R.E."/>
            <person name="Ciuffetti L."/>
            <person name="Hamelin R.C."/>
            <person name="Kema G.H.J."/>
            <person name="Lawrence C."/>
            <person name="Scott J.A."/>
            <person name="Spatafora J.W."/>
            <person name="Turgeon B.G."/>
            <person name="de Wit P.J.G.M."/>
            <person name="Zhong S."/>
            <person name="Goodwin S.B."/>
            <person name="Grigoriev I.V."/>
        </authorList>
    </citation>
    <scope>NUCLEOTIDE SEQUENCE [LARGE SCALE GENOMIC DNA]</scope>
    <source>
        <strain evidence="11">NZE10 / CBS 128990</strain>
    </source>
</reference>
<keyword evidence="3" id="KW-0964">Secreted</keyword>
<evidence type="ECO:0000256" key="6">
    <source>
        <dbReference type="ARBA" id="ARBA00023098"/>
    </source>
</evidence>
<dbReference type="Proteomes" id="UP000016933">
    <property type="component" value="Unassembled WGS sequence"/>
</dbReference>
<evidence type="ECO:0000313" key="10">
    <source>
        <dbReference type="EMBL" id="EME43974.1"/>
    </source>
</evidence>
<evidence type="ECO:0000313" key="11">
    <source>
        <dbReference type="Proteomes" id="UP000016933"/>
    </source>
</evidence>
<dbReference type="SUPFAM" id="SSF53474">
    <property type="entry name" value="alpha/beta-Hydrolases"/>
    <property type="match status" value="1"/>
</dbReference>
<dbReference type="OMA" id="GCAGKAD"/>
<dbReference type="eggNOG" id="KOG4389">
    <property type="taxonomic scope" value="Eukaryota"/>
</dbReference>
<dbReference type="InterPro" id="IPR050309">
    <property type="entry name" value="Type-B_Carboxylest/Lipase"/>
</dbReference>
<keyword evidence="4 8" id="KW-0732">Signal</keyword>
<dbReference type="GO" id="GO:0006629">
    <property type="term" value="P:lipid metabolic process"/>
    <property type="evidence" value="ECO:0007669"/>
    <property type="project" value="UniProtKB-KW"/>
</dbReference>
<evidence type="ECO:0000256" key="3">
    <source>
        <dbReference type="ARBA" id="ARBA00022525"/>
    </source>
</evidence>
<dbReference type="HOGENOM" id="CLU_006586_10_6_1"/>
<dbReference type="Gene3D" id="3.40.50.1820">
    <property type="entry name" value="alpha/beta hydrolase"/>
    <property type="match status" value="1"/>
</dbReference>
<dbReference type="EC" id="3.1.1.-" evidence="8"/>
<keyword evidence="6" id="KW-0443">Lipid metabolism</keyword>
<dbReference type="PANTHER" id="PTHR11559">
    <property type="entry name" value="CARBOXYLESTERASE"/>
    <property type="match status" value="1"/>
</dbReference>
<dbReference type="InterPro" id="IPR002018">
    <property type="entry name" value="CarbesteraseB"/>
</dbReference>
<dbReference type="AlphaFoldDB" id="N1PNH6"/>
<dbReference type="OrthoDB" id="408631at2759"/>
<evidence type="ECO:0000256" key="4">
    <source>
        <dbReference type="ARBA" id="ARBA00022729"/>
    </source>
</evidence>
<keyword evidence="11" id="KW-1185">Reference proteome</keyword>
<dbReference type="Pfam" id="PF00135">
    <property type="entry name" value="COesterase"/>
    <property type="match status" value="1"/>
</dbReference>
<comment type="similarity">
    <text evidence="2 8">Belongs to the type-B carboxylesterase/lipase family.</text>
</comment>
<evidence type="ECO:0000256" key="1">
    <source>
        <dbReference type="ARBA" id="ARBA00004613"/>
    </source>
</evidence>
<keyword evidence="5 8" id="KW-0378">Hydrolase</keyword>
<reference evidence="11" key="1">
    <citation type="journal article" date="2012" name="PLoS Genet.">
        <title>The genomes of the fungal plant pathogens Cladosporium fulvum and Dothistroma septosporum reveal adaptation to different hosts and lifestyles but also signatures of common ancestry.</title>
        <authorList>
            <person name="de Wit P.J.G.M."/>
            <person name="van der Burgt A."/>
            <person name="Oekmen B."/>
            <person name="Stergiopoulos I."/>
            <person name="Abd-Elsalam K.A."/>
            <person name="Aerts A.L."/>
            <person name="Bahkali A.H."/>
            <person name="Beenen H.G."/>
            <person name="Chettri P."/>
            <person name="Cox M.P."/>
            <person name="Datema E."/>
            <person name="de Vries R.P."/>
            <person name="Dhillon B."/>
            <person name="Ganley A.R."/>
            <person name="Griffiths S.A."/>
            <person name="Guo Y."/>
            <person name="Hamelin R.C."/>
            <person name="Henrissat B."/>
            <person name="Kabir M.S."/>
            <person name="Jashni M.K."/>
            <person name="Kema G."/>
            <person name="Klaubauf S."/>
            <person name="Lapidus A."/>
            <person name="Levasseur A."/>
            <person name="Lindquist E."/>
            <person name="Mehrabi R."/>
            <person name="Ohm R.A."/>
            <person name="Owen T.J."/>
            <person name="Salamov A."/>
            <person name="Schwelm A."/>
            <person name="Schijlen E."/>
            <person name="Sun H."/>
            <person name="van den Burg H.A."/>
            <person name="van Ham R.C.H.J."/>
            <person name="Zhang S."/>
            <person name="Goodwin S.B."/>
            <person name="Grigoriev I.V."/>
            <person name="Collemare J."/>
            <person name="Bradshaw R.E."/>
        </authorList>
    </citation>
    <scope>NUCLEOTIDE SEQUENCE [LARGE SCALE GENOMIC DNA]</scope>
    <source>
        <strain evidence="11">NZE10 / CBS 128990</strain>
    </source>
</reference>
<organism evidence="10 11">
    <name type="scientific">Dothistroma septosporum (strain NZE10 / CBS 128990)</name>
    <name type="common">Red band needle blight fungus</name>
    <name type="synonym">Mycosphaerella pini</name>
    <dbReference type="NCBI Taxonomy" id="675120"/>
    <lineage>
        <taxon>Eukaryota</taxon>
        <taxon>Fungi</taxon>
        <taxon>Dikarya</taxon>
        <taxon>Ascomycota</taxon>
        <taxon>Pezizomycotina</taxon>
        <taxon>Dothideomycetes</taxon>
        <taxon>Dothideomycetidae</taxon>
        <taxon>Mycosphaerellales</taxon>
        <taxon>Mycosphaerellaceae</taxon>
        <taxon>Dothistroma</taxon>
    </lineage>
</organism>
<evidence type="ECO:0000256" key="5">
    <source>
        <dbReference type="ARBA" id="ARBA00022801"/>
    </source>
</evidence>
<feature type="chain" id="PRO_5005141802" description="Carboxylic ester hydrolase" evidence="8">
    <location>
        <begin position="17"/>
        <end position="594"/>
    </location>
</feature>
<dbReference type="STRING" id="675120.N1PNH6"/>
<dbReference type="PROSITE" id="PS00122">
    <property type="entry name" value="CARBOXYLESTERASE_B_1"/>
    <property type="match status" value="1"/>
</dbReference>
<feature type="signal peptide" evidence="8">
    <location>
        <begin position="1"/>
        <end position="16"/>
    </location>
</feature>
<sequence length="594" mass="63824">MWKIALIHALVTNAWAAPPDGRAPVEVHVAVNERKSAPSVSIRNGTVIGISGSVESFSGIPYAQPPVGNLRLRPPQILSQGFPGGTFQATSPAAACPQFAFQLGNLDTNLQFAGLASSITSGIIGEVINSPIGQTAIDQKEDCLTITVQRPAGTTSGSQLPVVFWIFGGGFEAGWSASYDGTNFVTSSVDLGKPVIYVAVNYRVAGYGFLAGKQLAAEGSTNLGLRDQRLGLQWVADNIAAFGGDPDKVTIWGESAGAISVLDHTIINGGDHTYKDKPLFRAAIMNSGAVIPATDVSSPKAQAIYDKVVASSSCAGSANSLSCLRSLPYDDFQRAVTSVPGIFSYRSLDLSYLPRPDPGNSFFSQSPEVLIASGRFAKVPVIAGNQEDEGTLFGVVQSNITTNDQLVTYLASYFPANPNAYENVRGLAAQYSNLVLIGQPDGSPFRTGPLNSIYPQFKRLTAILGDITFTLTRRAYLDQITKQGVTAWSYISTYGYGNPILGTYHVTDIIFGFFTPSGSTIPGRSIHTYYVNFINDLNPNSDSNANYLIRDWPTWTNATTQLLNFGLLRNTLMMDNFRQGAYDYLASRLSQFRV</sequence>